<evidence type="ECO:0000313" key="3">
    <source>
        <dbReference type="EMBL" id="CUX77080.1"/>
    </source>
</evidence>
<dbReference type="Pfam" id="PF12679">
    <property type="entry name" value="ABC2_membrane_2"/>
    <property type="match status" value="1"/>
</dbReference>
<keyword evidence="1" id="KW-1133">Transmembrane helix</keyword>
<feature type="transmembrane region" description="Helical" evidence="1">
    <location>
        <begin position="63"/>
        <end position="81"/>
    </location>
</feature>
<dbReference type="EMBL" id="CP015193">
    <property type="protein sequence ID" value="ASJ15843.1"/>
    <property type="molecule type" value="Genomic_DNA"/>
</dbReference>
<dbReference type="KEGG" id="tch:CHITON_0301"/>
<feature type="transmembrane region" description="Helical" evidence="1">
    <location>
        <begin position="102"/>
        <end position="132"/>
    </location>
</feature>
<dbReference type="GO" id="GO:0140359">
    <property type="term" value="F:ABC-type transporter activity"/>
    <property type="evidence" value="ECO:0007669"/>
    <property type="project" value="InterPro"/>
</dbReference>
<dbReference type="RefSeq" id="WP_068576082.1">
    <property type="nucleotide sequence ID" value="NZ_CP015193.1"/>
</dbReference>
<dbReference type="OrthoDB" id="86287at2157"/>
<feature type="transmembrane region" description="Helical" evidence="1">
    <location>
        <begin position="176"/>
        <end position="202"/>
    </location>
</feature>
<dbReference type="AlphaFoldDB" id="A0A160VQT3"/>
<keyword evidence="1" id="KW-0472">Membrane</keyword>
<proteinExistence type="predicted"/>
<dbReference type="STRING" id="54262.CHITON_0301"/>
<dbReference type="PANTHER" id="PTHR43471:SF13">
    <property type="entry name" value="ABC-2 TYPE TRANSPORT SYSTEM PERMEASE PROTEIN"/>
    <property type="match status" value="1"/>
</dbReference>
<accession>A0A160VQT3</accession>
<reference evidence="3" key="2">
    <citation type="submission" date="2016-01" db="EMBL/GenBank/DDBJ databases">
        <authorList>
            <person name="Oliw E.H."/>
        </authorList>
    </citation>
    <scope>NUCLEOTIDE SEQUENCE</scope>
    <source>
        <strain evidence="3">1</strain>
    </source>
</reference>
<evidence type="ECO:0000313" key="5">
    <source>
        <dbReference type="Proteomes" id="UP000250189"/>
    </source>
</evidence>
<keyword evidence="5" id="KW-1185">Reference proteome</keyword>
<keyword evidence="1 3" id="KW-0812">Transmembrane</keyword>
<name>A0A160VQT3_9EURY</name>
<evidence type="ECO:0000313" key="2">
    <source>
        <dbReference type="EMBL" id="ASJ15843.1"/>
    </source>
</evidence>
<sequence>MKTINIAIKDFEVGIRTRKFQIIIAIFAIISLGIVYYSKRLGISEGLYKTPFQMLFLSSFSNAFNYSIALLGILLGATSISEEIEKGTLKLIASKPTHRDEILMGKLLGGLATIGVSLALFYILTVAFALILGVPITEDDAVKFLATLPFSVLYGLVFLSIGLLISTFIKRSKNALIMGIFVFVFFGFLLSIIAGIIAFAVAGLPPIPNILENATNLTEEQLQDLFLKDPEYQAWLTKLTTTAEKILSISPNYHYQEIVRLIFGGKPQISEVISSFAYEQSVVEERSLSESLGLAMRNIVALSVMFLIPMALVYYRFLKMDIR</sequence>
<feature type="transmembrane region" description="Helical" evidence="1">
    <location>
        <begin position="20"/>
        <end position="38"/>
    </location>
</feature>
<dbReference type="GO" id="GO:0005886">
    <property type="term" value="C:plasma membrane"/>
    <property type="evidence" value="ECO:0007669"/>
    <property type="project" value="UniProtKB-SubCell"/>
</dbReference>
<dbReference type="EMBL" id="LN999010">
    <property type="protein sequence ID" value="CUX77080.1"/>
    <property type="molecule type" value="Genomic_DNA"/>
</dbReference>
<dbReference type="Proteomes" id="UP000093069">
    <property type="component" value="Chromosome I"/>
</dbReference>
<protein>
    <submittedName>
        <fullName evidence="3">Nitrous oxide reductase maturation transmembrane protein NosY</fullName>
    </submittedName>
</protein>
<dbReference type="PANTHER" id="PTHR43471">
    <property type="entry name" value="ABC TRANSPORTER PERMEASE"/>
    <property type="match status" value="1"/>
</dbReference>
<reference evidence="2 5" key="3">
    <citation type="submission" date="2016-04" db="EMBL/GenBank/DDBJ databases">
        <title>Complete genome sequence of Thermococcus chitonophagus type strain GC74.</title>
        <authorList>
            <person name="Oger P.M."/>
        </authorList>
    </citation>
    <scope>NUCLEOTIDE SEQUENCE [LARGE SCALE GENOMIC DNA]</scope>
    <source>
        <strain evidence="2 5">GC74</strain>
    </source>
</reference>
<organism evidence="3 4">
    <name type="scientific">Thermococcus chitonophagus</name>
    <dbReference type="NCBI Taxonomy" id="54262"/>
    <lineage>
        <taxon>Archaea</taxon>
        <taxon>Methanobacteriati</taxon>
        <taxon>Methanobacteriota</taxon>
        <taxon>Thermococci</taxon>
        <taxon>Thermococcales</taxon>
        <taxon>Thermococcaceae</taxon>
        <taxon>Thermococcus</taxon>
    </lineage>
</organism>
<reference evidence="4" key="1">
    <citation type="submission" date="2016-01" db="EMBL/GenBank/DDBJ databases">
        <authorList>
            <person name="Vorgias C.E."/>
        </authorList>
    </citation>
    <scope>NUCLEOTIDE SEQUENCE [LARGE SCALE GENOMIC DNA]</scope>
</reference>
<evidence type="ECO:0000256" key="1">
    <source>
        <dbReference type="SAM" id="Phobius"/>
    </source>
</evidence>
<feature type="transmembrane region" description="Helical" evidence="1">
    <location>
        <begin position="299"/>
        <end position="318"/>
    </location>
</feature>
<feature type="transmembrane region" description="Helical" evidence="1">
    <location>
        <begin position="144"/>
        <end position="169"/>
    </location>
</feature>
<gene>
    <name evidence="2" type="ORF">A3L04_01515</name>
    <name evidence="3" type="ORF">CHITON_0301</name>
</gene>
<dbReference type="GeneID" id="33321209"/>
<dbReference type="Proteomes" id="UP000250189">
    <property type="component" value="Chromosome"/>
</dbReference>
<evidence type="ECO:0000313" key="4">
    <source>
        <dbReference type="Proteomes" id="UP000093069"/>
    </source>
</evidence>